<feature type="domain" description="Farnesoic acid O-methyl transferase" evidence="1">
    <location>
        <begin position="14"/>
        <end position="141"/>
    </location>
</feature>
<accession>A0AAV7HTW3</accession>
<reference evidence="2 3" key="1">
    <citation type="journal article" date="2021" name="J. Hered.">
        <title>A chromosome-level genome assembly of the parasitoid wasp, Cotesia glomerata (Hymenoptera: Braconidae).</title>
        <authorList>
            <person name="Pinto B.J."/>
            <person name="Weis J.J."/>
            <person name="Gamble T."/>
            <person name="Ode P.J."/>
            <person name="Paul R."/>
            <person name="Zaspel J.M."/>
        </authorList>
    </citation>
    <scope>NUCLEOTIDE SEQUENCE [LARGE SCALE GENOMIC DNA]</scope>
    <source>
        <strain evidence="2">CgM1</strain>
    </source>
</reference>
<dbReference type="PANTHER" id="PTHR31649">
    <property type="entry name" value="AGAP009604-PA"/>
    <property type="match status" value="1"/>
</dbReference>
<organism evidence="2 3">
    <name type="scientific">Cotesia glomerata</name>
    <name type="common">Lepidopteran parasitic wasp</name>
    <name type="synonym">Apanteles glomeratus</name>
    <dbReference type="NCBI Taxonomy" id="32391"/>
    <lineage>
        <taxon>Eukaryota</taxon>
        <taxon>Metazoa</taxon>
        <taxon>Ecdysozoa</taxon>
        <taxon>Arthropoda</taxon>
        <taxon>Hexapoda</taxon>
        <taxon>Insecta</taxon>
        <taxon>Pterygota</taxon>
        <taxon>Neoptera</taxon>
        <taxon>Endopterygota</taxon>
        <taxon>Hymenoptera</taxon>
        <taxon>Apocrita</taxon>
        <taxon>Ichneumonoidea</taxon>
        <taxon>Braconidae</taxon>
        <taxon>Microgastrinae</taxon>
        <taxon>Cotesia</taxon>
    </lineage>
</organism>
<proteinExistence type="predicted"/>
<dbReference type="Pfam" id="PF11901">
    <property type="entry name" value="DM9"/>
    <property type="match status" value="1"/>
</dbReference>
<dbReference type="InterPro" id="IPR022041">
    <property type="entry name" value="Methyltransf_FA"/>
</dbReference>
<dbReference type="Proteomes" id="UP000826195">
    <property type="component" value="Unassembled WGS sequence"/>
</dbReference>
<evidence type="ECO:0000259" key="1">
    <source>
        <dbReference type="Pfam" id="PF12248"/>
    </source>
</evidence>
<name>A0AAV7HTW3_COTGL</name>
<evidence type="ECO:0000313" key="3">
    <source>
        <dbReference type="Proteomes" id="UP000826195"/>
    </source>
</evidence>
<dbReference type="SMART" id="SM00696">
    <property type="entry name" value="DM9"/>
    <property type="match status" value="2"/>
</dbReference>
<gene>
    <name evidence="2" type="ORF">KQX54_005359</name>
</gene>
<dbReference type="InterPro" id="IPR006616">
    <property type="entry name" value="DM9_repeat"/>
</dbReference>
<dbReference type="EMBL" id="JAHXZJ010002982">
    <property type="protein sequence ID" value="KAH0534563.1"/>
    <property type="molecule type" value="Genomic_DNA"/>
</dbReference>
<protein>
    <recommendedName>
        <fullName evidence="1">Farnesoic acid O-methyl transferase domain-containing protein</fullName>
    </recommendedName>
</protein>
<evidence type="ECO:0000313" key="2">
    <source>
        <dbReference type="EMBL" id="KAH0534563.1"/>
    </source>
</evidence>
<dbReference type="PANTHER" id="PTHR31649:SF1">
    <property type="entry name" value="FARNESOIC ACID O-METHYL TRANSFERASE DOMAIN-CONTAINING PROTEIN"/>
    <property type="match status" value="1"/>
</dbReference>
<dbReference type="Pfam" id="PF12248">
    <property type="entry name" value="Methyltransf_FA"/>
    <property type="match status" value="1"/>
</dbReference>
<sequence>MISKKFLTLSTEDKLEYKFYPISSQQLQFRIKAPNDAHVALTAGPFEGEPMFEIFIGGWSNSKSVIRKNRSKPDVTEAETPAILDANEFRGFWIRWNNGALSVGKEGEHSPFMTCNDHEIAMINHFGVCTGWGASGDWLIEARCIGGYGSPNANVSPSAPAELVAAGSICWCDAAGGSMPPGAVEGGHDGEPLFVGRANHEGAMIPGKVKPSHGVCYVAWGGEEHGKSDYQVLCGCKPQWVATSGGNIPANAMPAGETEDGEPLFVGRVNHEGTVTIGKVQASHNVCYIAYAGAEIPFPEYEILVGQ</sequence>
<comment type="caution">
    <text evidence="2">The sequence shown here is derived from an EMBL/GenBank/DDBJ whole genome shotgun (WGS) entry which is preliminary data.</text>
</comment>
<keyword evidence="3" id="KW-1185">Reference proteome</keyword>
<dbReference type="AlphaFoldDB" id="A0AAV7HTW3"/>